<evidence type="ECO:0000256" key="1">
    <source>
        <dbReference type="SAM" id="MobiDB-lite"/>
    </source>
</evidence>
<name>A0A0A9CWL5_ARUDO</name>
<feature type="region of interest" description="Disordered" evidence="1">
    <location>
        <begin position="160"/>
        <end position="186"/>
    </location>
</feature>
<sequence length="198" mass="23242">MPRMLRRLPWSWRWRWRRVVFLENAHALRAQLGLRGEERLHAPERGVRLLPHQLTPHQSLQLHYPSQRAQSRPRHIASEGCLDSDRRRVLGEARRQVRPARGQPCHRGRGVRGGHRGVGGCRGRHRNRHGVLLLVQLDVRRRQPKSLIRQAAAPRRRCLGTFPRRHRPPEAPPLLLSGPRRRQRHHRHCLGLRPVLLP</sequence>
<reference evidence="2" key="1">
    <citation type="submission" date="2014-09" db="EMBL/GenBank/DDBJ databases">
        <authorList>
            <person name="Magalhaes I.L.F."/>
            <person name="Oliveira U."/>
            <person name="Santos F.R."/>
            <person name="Vidigal T.H.D.A."/>
            <person name="Brescovit A.D."/>
            <person name="Santos A.J."/>
        </authorList>
    </citation>
    <scope>NUCLEOTIDE SEQUENCE</scope>
    <source>
        <tissue evidence="2">Shoot tissue taken approximately 20 cm above the soil surface</tissue>
    </source>
</reference>
<feature type="compositionally biased region" description="Basic residues" evidence="1">
    <location>
        <begin position="104"/>
        <end position="115"/>
    </location>
</feature>
<dbReference type="AlphaFoldDB" id="A0A0A9CWL5"/>
<protein>
    <submittedName>
        <fullName evidence="2">Uncharacterized protein</fullName>
    </submittedName>
</protein>
<reference evidence="2" key="2">
    <citation type="journal article" date="2015" name="Data Brief">
        <title>Shoot transcriptome of the giant reed, Arundo donax.</title>
        <authorList>
            <person name="Barrero R.A."/>
            <person name="Guerrero F.D."/>
            <person name="Moolhuijzen P."/>
            <person name="Goolsby J.A."/>
            <person name="Tidwell J."/>
            <person name="Bellgard S.E."/>
            <person name="Bellgard M.I."/>
        </authorList>
    </citation>
    <scope>NUCLEOTIDE SEQUENCE</scope>
    <source>
        <tissue evidence="2">Shoot tissue taken approximately 20 cm above the soil surface</tissue>
    </source>
</reference>
<evidence type="ECO:0000313" key="2">
    <source>
        <dbReference type="EMBL" id="JAD78823.1"/>
    </source>
</evidence>
<dbReference type="EMBL" id="GBRH01219072">
    <property type="protein sequence ID" value="JAD78823.1"/>
    <property type="molecule type" value="Transcribed_RNA"/>
</dbReference>
<proteinExistence type="predicted"/>
<organism evidence="2">
    <name type="scientific">Arundo donax</name>
    <name type="common">Giant reed</name>
    <name type="synonym">Donax arundinaceus</name>
    <dbReference type="NCBI Taxonomy" id="35708"/>
    <lineage>
        <taxon>Eukaryota</taxon>
        <taxon>Viridiplantae</taxon>
        <taxon>Streptophyta</taxon>
        <taxon>Embryophyta</taxon>
        <taxon>Tracheophyta</taxon>
        <taxon>Spermatophyta</taxon>
        <taxon>Magnoliopsida</taxon>
        <taxon>Liliopsida</taxon>
        <taxon>Poales</taxon>
        <taxon>Poaceae</taxon>
        <taxon>PACMAD clade</taxon>
        <taxon>Arundinoideae</taxon>
        <taxon>Arundineae</taxon>
        <taxon>Arundo</taxon>
    </lineage>
</organism>
<accession>A0A0A9CWL5</accession>
<feature type="region of interest" description="Disordered" evidence="1">
    <location>
        <begin position="92"/>
        <end position="124"/>
    </location>
</feature>